<dbReference type="SMART" id="SM00530">
    <property type="entry name" value="HTH_XRE"/>
    <property type="match status" value="1"/>
</dbReference>
<evidence type="ECO:0000313" key="4">
    <source>
        <dbReference type="Proteomes" id="UP000175706"/>
    </source>
</evidence>
<dbReference type="Gene3D" id="1.10.260.40">
    <property type="entry name" value="lambda repressor-like DNA-binding domains"/>
    <property type="match status" value="1"/>
</dbReference>
<evidence type="ECO:0000313" key="3">
    <source>
        <dbReference type="EMBL" id="OFD80703.1"/>
    </source>
</evidence>
<dbReference type="AlphaFoldDB" id="A0A1E8B8Y6"/>
<dbReference type="CDD" id="cd00093">
    <property type="entry name" value="HTH_XRE"/>
    <property type="match status" value="1"/>
</dbReference>
<dbReference type="PROSITE" id="PS50943">
    <property type="entry name" value="HTH_CROC1"/>
    <property type="match status" value="1"/>
</dbReference>
<dbReference type="InterPro" id="IPR010982">
    <property type="entry name" value="Lambda_DNA-bd_dom_sf"/>
</dbReference>
<dbReference type="GO" id="GO:0003677">
    <property type="term" value="F:DNA binding"/>
    <property type="evidence" value="ECO:0007669"/>
    <property type="project" value="UniProtKB-KW"/>
</dbReference>
<dbReference type="PANTHER" id="PTHR46558:SF11">
    <property type="entry name" value="HTH-TYPE TRANSCRIPTIONAL REGULATOR XRE"/>
    <property type="match status" value="1"/>
</dbReference>
<dbReference type="RefSeq" id="WP_070142259.1">
    <property type="nucleotide sequence ID" value="NZ_LXLT01000024.1"/>
</dbReference>
<protein>
    <recommendedName>
        <fullName evidence="2">HTH cro/C1-type domain-containing protein</fullName>
    </recommendedName>
</protein>
<feature type="domain" description="HTH cro/C1-type" evidence="2">
    <location>
        <begin position="7"/>
        <end position="61"/>
    </location>
</feature>
<dbReference type="Pfam" id="PF01381">
    <property type="entry name" value="HTH_3"/>
    <property type="match status" value="1"/>
</dbReference>
<keyword evidence="1" id="KW-0238">DNA-binding</keyword>
<gene>
    <name evidence="3" type="ORF">BWGOE8_20710</name>
</gene>
<reference evidence="3 4" key="1">
    <citation type="submission" date="2016-05" db="EMBL/GenBank/DDBJ databases">
        <title>Bacillus thuringiensis and Bacillus weihenstephanensis as novel biocontrol agents of wilt causing Verticillium species.</title>
        <authorList>
            <person name="Hollensteiner J."/>
            <person name="Wemheuer F."/>
            <person name="Harting R."/>
            <person name="Kolarzyk A."/>
            <person name="Diaz-Valerio S."/>
            <person name="Poehlein A."/>
            <person name="Brzuszkiewicz E."/>
            <person name="Nesemann K."/>
            <person name="Braus-Stromeyer S."/>
            <person name="Braus G."/>
            <person name="Daniel R."/>
            <person name="Liesegang H."/>
        </authorList>
    </citation>
    <scope>NUCLEOTIDE SEQUENCE [LARGE SCALE GENOMIC DNA]</scope>
    <source>
        <strain evidence="3 4">GOE8</strain>
    </source>
</reference>
<name>A0A1E8B8Y6_BACMY</name>
<evidence type="ECO:0000256" key="1">
    <source>
        <dbReference type="ARBA" id="ARBA00023125"/>
    </source>
</evidence>
<dbReference type="Proteomes" id="UP000175706">
    <property type="component" value="Unassembled WGS sequence"/>
</dbReference>
<accession>A0A1E8B8Y6</accession>
<dbReference type="InterPro" id="IPR001387">
    <property type="entry name" value="Cro/C1-type_HTH"/>
</dbReference>
<dbReference type="EMBL" id="LXLT01000024">
    <property type="protein sequence ID" value="OFD80703.1"/>
    <property type="molecule type" value="Genomic_DNA"/>
</dbReference>
<comment type="caution">
    <text evidence="3">The sequence shown here is derived from an EMBL/GenBank/DDBJ whole genome shotgun (WGS) entry which is preliminary data.</text>
</comment>
<organism evidence="3 4">
    <name type="scientific">Bacillus mycoides</name>
    <dbReference type="NCBI Taxonomy" id="1405"/>
    <lineage>
        <taxon>Bacteria</taxon>
        <taxon>Bacillati</taxon>
        <taxon>Bacillota</taxon>
        <taxon>Bacilli</taxon>
        <taxon>Bacillales</taxon>
        <taxon>Bacillaceae</taxon>
        <taxon>Bacillus</taxon>
        <taxon>Bacillus cereus group</taxon>
    </lineage>
</organism>
<evidence type="ECO:0000259" key="2">
    <source>
        <dbReference type="PROSITE" id="PS50943"/>
    </source>
</evidence>
<sequence>MDFPTRLKQIRLEHKLTQEQLGEKINVTKVSVSGYENGNRTPDTDTLQKLADSFDISVDYLLGRTNKRSLNNTPDEFNQPLNDPELGLWFKDIKDASPEKQEELRLFWEFIKMKEKNRKPGDKQK</sequence>
<proteinExistence type="predicted"/>
<dbReference type="PANTHER" id="PTHR46558">
    <property type="entry name" value="TRACRIPTIONAL REGULATORY PROTEIN-RELATED-RELATED"/>
    <property type="match status" value="1"/>
</dbReference>
<dbReference type="PATRIC" id="fig|86662.25.peg.2073"/>
<dbReference type="SUPFAM" id="SSF47413">
    <property type="entry name" value="lambda repressor-like DNA-binding domains"/>
    <property type="match status" value="1"/>
</dbReference>